<evidence type="ECO:0008006" key="4">
    <source>
        <dbReference type="Google" id="ProtNLM"/>
    </source>
</evidence>
<comment type="caution">
    <text evidence="2">The sequence shown here is derived from an EMBL/GenBank/DDBJ whole genome shotgun (WGS) entry which is preliminary data.</text>
</comment>
<organism evidence="2 3">
    <name type="scientific">Lacticaseibacillus jixianensis</name>
    <dbReference type="NCBI Taxonomy" id="2486012"/>
    <lineage>
        <taxon>Bacteria</taxon>
        <taxon>Bacillati</taxon>
        <taxon>Bacillota</taxon>
        <taxon>Bacilli</taxon>
        <taxon>Lactobacillales</taxon>
        <taxon>Lactobacillaceae</taxon>
        <taxon>Lacticaseibacillus</taxon>
    </lineage>
</organism>
<dbReference type="Proteomes" id="UP001597249">
    <property type="component" value="Unassembled WGS sequence"/>
</dbReference>
<keyword evidence="1" id="KW-0472">Membrane</keyword>
<evidence type="ECO:0000313" key="3">
    <source>
        <dbReference type="Proteomes" id="UP001597249"/>
    </source>
</evidence>
<keyword evidence="3" id="KW-1185">Reference proteome</keyword>
<feature type="transmembrane region" description="Helical" evidence="1">
    <location>
        <begin position="35"/>
        <end position="56"/>
    </location>
</feature>
<proteinExistence type="predicted"/>
<reference evidence="3" key="1">
    <citation type="journal article" date="2019" name="Int. J. Syst. Evol. Microbiol.">
        <title>The Global Catalogue of Microorganisms (GCM) 10K type strain sequencing project: providing services to taxonomists for standard genome sequencing and annotation.</title>
        <authorList>
            <consortium name="The Broad Institute Genomics Platform"/>
            <consortium name="The Broad Institute Genome Sequencing Center for Infectious Disease"/>
            <person name="Wu L."/>
            <person name="Ma J."/>
        </authorList>
    </citation>
    <scope>NUCLEOTIDE SEQUENCE [LARGE SCALE GENOMIC DNA]</scope>
    <source>
        <strain evidence="3">CCM 8911</strain>
    </source>
</reference>
<accession>A0ABW4BA87</accession>
<keyword evidence="1" id="KW-0812">Transmembrane</keyword>
<name>A0ABW4BA87_9LACO</name>
<feature type="transmembrane region" description="Helical" evidence="1">
    <location>
        <begin position="12"/>
        <end position="29"/>
    </location>
</feature>
<keyword evidence="1" id="KW-1133">Transmembrane helix</keyword>
<protein>
    <recommendedName>
        <fullName evidence="4">DUF2892 domain-containing protein</fullName>
    </recommendedName>
</protein>
<dbReference type="EMBL" id="JBHTMO010000035">
    <property type="protein sequence ID" value="MFD1393920.1"/>
    <property type="molecule type" value="Genomic_DNA"/>
</dbReference>
<evidence type="ECO:0000313" key="2">
    <source>
        <dbReference type="EMBL" id="MFD1393920.1"/>
    </source>
</evidence>
<sequence>MNKQLAELEMRAVQAAILAALLWAMRAAFNWPWLLFAALATIIYGLGCLGYALFIWHLRK</sequence>
<evidence type="ECO:0000256" key="1">
    <source>
        <dbReference type="SAM" id="Phobius"/>
    </source>
</evidence>
<dbReference type="RefSeq" id="WP_125585601.1">
    <property type="nucleotide sequence ID" value="NZ_JBHTMO010000035.1"/>
</dbReference>
<gene>
    <name evidence="2" type="ORF">ACFQ3L_10115</name>
</gene>